<proteinExistence type="predicted"/>
<feature type="compositionally biased region" description="Basic and acidic residues" evidence="1">
    <location>
        <begin position="311"/>
        <end position="332"/>
    </location>
</feature>
<comment type="caution">
    <text evidence="2">The sequence shown here is derived from an EMBL/GenBank/DDBJ whole genome shotgun (WGS) entry which is preliminary data.</text>
</comment>
<dbReference type="OrthoDB" id="4146887at2759"/>
<name>A0A420HAW2_9PEZI</name>
<protein>
    <submittedName>
        <fullName evidence="2">Putative transcription factor</fullName>
    </submittedName>
</protein>
<feature type="compositionally biased region" description="Basic and acidic residues" evidence="1">
    <location>
        <begin position="1"/>
        <end position="14"/>
    </location>
</feature>
<gene>
    <name evidence="2" type="ORF">OnM2_096028</name>
</gene>
<evidence type="ECO:0000256" key="1">
    <source>
        <dbReference type="SAM" id="MobiDB-lite"/>
    </source>
</evidence>
<feature type="region of interest" description="Disordered" evidence="1">
    <location>
        <begin position="93"/>
        <end position="134"/>
    </location>
</feature>
<dbReference type="STRING" id="212602.A0A420HAW2"/>
<dbReference type="AlphaFoldDB" id="A0A420HAW2"/>
<dbReference type="Proteomes" id="UP000286134">
    <property type="component" value="Unassembled WGS sequence"/>
</dbReference>
<sequence>MAVRKEMDIRDQRRNAPPSQNRSNEYFVPKDGIDREVITADICRYLGNDALVRPGTYENPVTKMTQQGYYVTAYRNLTSAMIADLKADSQRWEQERRAANSRGNTGYTQSQTHESRQQWGPSGESNPNYPTSVNFQPEYEQYPKPPYPQALPGGYRQPISTPYIPQENHYIAGSNMSVDQSRGNPAPINLDTTRVSAPQYVQVAPSQQYSSQMPNQNYGRGVYNQPPPPIPNPRRGREDSNFIAPIISPPSSFQEDKKAYYAQSATGPPYGVSYGPRETYSERNYPDPGAYNHGTMAPPAIHPPPSHTRPAARDRDPNIRDNWIHNDHNRHR</sequence>
<feature type="region of interest" description="Disordered" evidence="1">
    <location>
        <begin position="1"/>
        <end position="25"/>
    </location>
</feature>
<organism evidence="2 3">
    <name type="scientific">Erysiphe neolycopersici</name>
    <dbReference type="NCBI Taxonomy" id="212602"/>
    <lineage>
        <taxon>Eukaryota</taxon>
        <taxon>Fungi</taxon>
        <taxon>Dikarya</taxon>
        <taxon>Ascomycota</taxon>
        <taxon>Pezizomycotina</taxon>
        <taxon>Leotiomycetes</taxon>
        <taxon>Erysiphales</taxon>
        <taxon>Erysiphaceae</taxon>
        <taxon>Erysiphe</taxon>
    </lineage>
</organism>
<accession>A0A420HAW2</accession>
<reference evidence="2 3" key="1">
    <citation type="journal article" date="2018" name="BMC Genomics">
        <title>Comparative genome analyses reveal sequence features reflecting distinct modes of host-adaptation between dicot and monocot powdery mildew.</title>
        <authorList>
            <person name="Wu Y."/>
            <person name="Ma X."/>
            <person name="Pan Z."/>
            <person name="Kale S.D."/>
            <person name="Song Y."/>
            <person name="King H."/>
            <person name="Zhang Q."/>
            <person name="Presley C."/>
            <person name="Deng X."/>
            <person name="Wei C.I."/>
            <person name="Xiao S."/>
        </authorList>
    </citation>
    <scope>NUCLEOTIDE SEQUENCE [LARGE SCALE GENOMIC DNA]</scope>
    <source>
        <strain evidence="2">UMSG2</strain>
    </source>
</reference>
<dbReference type="PANTHER" id="PTHR39609">
    <property type="entry name" value="RFEG-RELATED"/>
    <property type="match status" value="1"/>
</dbReference>
<feature type="compositionally biased region" description="Polar residues" evidence="1">
    <location>
        <begin position="101"/>
        <end position="134"/>
    </location>
</feature>
<keyword evidence="3" id="KW-1185">Reference proteome</keyword>
<evidence type="ECO:0000313" key="2">
    <source>
        <dbReference type="EMBL" id="RKF54555.1"/>
    </source>
</evidence>
<feature type="region of interest" description="Disordered" evidence="1">
    <location>
        <begin position="264"/>
        <end position="332"/>
    </location>
</feature>
<dbReference type="PANTHER" id="PTHR39609:SF1">
    <property type="entry name" value="RFEG"/>
    <property type="match status" value="1"/>
</dbReference>
<evidence type="ECO:0000313" key="3">
    <source>
        <dbReference type="Proteomes" id="UP000286134"/>
    </source>
</evidence>
<dbReference type="EMBL" id="MCFK01009659">
    <property type="protein sequence ID" value="RKF54555.1"/>
    <property type="molecule type" value="Genomic_DNA"/>
</dbReference>